<dbReference type="PANTHER" id="PTHR47074">
    <property type="entry name" value="BNAC02G40300D PROTEIN"/>
    <property type="match status" value="1"/>
</dbReference>
<evidence type="ECO:0000313" key="2">
    <source>
        <dbReference type="EMBL" id="KAK9275315.1"/>
    </source>
</evidence>
<proteinExistence type="predicted"/>
<dbReference type="CDD" id="cd06222">
    <property type="entry name" value="RNase_H_like"/>
    <property type="match status" value="1"/>
</dbReference>
<dbReference type="Gene3D" id="3.30.420.10">
    <property type="entry name" value="Ribonuclease H-like superfamily/Ribonuclease H"/>
    <property type="match status" value="1"/>
</dbReference>
<gene>
    <name evidence="2" type="ORF">L1049_022578</name>
</gene>
<feature type="domain" description="RNase H type-1" evidence="1">
    <location>
        <begin position="65"/>
        <end position="187"/>
    </location>
</feature>
<protein>
    <recommendedName>
        <fullName evidence="1">RNase H type-1 domain-containing protein</fullName>
    </recommendedName>
</protein>
<dbReference type="Proteomes" id="UP001415857">
    <property type="component" value="Unassembled WGS sequence"/>
</dbReference>
<comment type="caution">
    <text evidence="2">The sequence shown here is derived from an EMBL/GenBank/DDBJ whole genome shotgun (WGS) entry which is preliminary data.</text>
</comment>
<dbReference type="InterPro" id="IPR044730">
    <property type="entry name" value="RNase_H-like_dom_plant"/>
</dbReference>
<dbReference type="GO" id="GO:0003676">
    <property type="term" value="F:nucleic acid binding"/>
    <property type="evidence" value="ECO:0007669"/>
    <property type="project" value="InterPro"/>
</dbReference>
<evidence type="ECO:0000313" key="3">
    <source>
        <dbReference type="Proteomes" id="UP001415857"/>
    </source>
</evidence>
<keyword evidence="3" id="KW-1185">Reference proteome</keyword>
<reference evidence="2 3" key="1">
    <citation type="journal article" date="2024" name="Plant J.">
        <title>Genome sequences and population genomics reveal climatic adaptation and genomic divergence between two closely related sweetgum species.</title>
        <authorList>
            <person name="Xu W.Q."/>
            <person name="Ren C.Q."/>
            <person name="Zhang X.Y."/>
            <person name="Comes H.P."/>
            <person name="Liu X.H."/>
            <person name="Li Y.G."/>
            <person name="Kettle C.J."/>
            <person name="Jalonen R."/>
            <person name="Gaisberger H."/>
            <person name="Ma Y.Z."/>
            <person name="Qiu Y.X."/>
        </authorList>
    </citation>
    <scope>NUCLEOTIDE SEQUENCE [LARGE SCALE GENOMIC DNA]</scope>
    <source>
        <strain evidence="2">Hangzhou</strain>
    </source>
</reference>
<accession>A0AAP0RE51</accession>
<dbReference type="EMBL" id="JBBPBK010000011">
    <property type="protein sequence ID" value="KAK9275315.1"/>
    <property type="molecule type" value="Genomic_DNA"/>
</dbReference>
<dbReference type="InterPro" id="IPR036397">
    <property type="entry name" value="RNaseH_sf"/>
</dbReference>
<dbReference type="GO" id="GO:0004523">
    <property type="term" value="F:RNA-DNA hybrid ribonuclease activity"/>
    <property type="evidence" value="ECO:0007669"/>
    <property type="project" value="InterPro"/>
</dbReference>
<dbReference type="AlphaFoldDB" id="A0AAP0RE51"/>
<dbReference type="InterPro" id="IPR012337">
    <property type="entry name" value="RNaseH-like_sf"/>
</dbReference>
<dbReference type="Pfam" id="PF13456">
    <property type="entry name" value="RVT_3"/>
    <property type="match status" value="1"/>
</dbReference>
<evidence type="ECO:0000259" key="1">
    <source>
        <dbReference type="Pfam" id="PF13456"/>
    </source>
</evidence>
<dbReference type="InterPro" id="IPR002156">
    <property type="entry name" value="RNaseH_domain"/>
</dbReference>
<sequence length="219" mass="23969">MLIWALWNNRNEMLFGSERRNPQLIIGSACNLRNEFATVDNGSVRDGSFEFISWTPLSKGVYKLNVDGAIFAKSGSVGLGVIVRDFEGQPIAAASKQVQGQFPAEIVEALAFRFVVGFVRDLSLSKVSFEGDCRGVVEALKLSVANLSSVGLIIEDIQLAVGHGFNSVGFSHVQRTANMVAHGLARFVRNLDDVQIWLEEVPASVRNQIHADLDHCLLL</sequence>
<dbReference type="InterPro" id="IPR052929">
    <property type="entry name" value="RNase_H-like_EbsB-rel"/>
</dbReference>
<organism evidence="2 3">
    <name type="scientific">Liquidambar formosana</name>
    <name type="common">Formosan gum</name>
    <dbReference type="NCBI Taxonomy" id="63359"/>
    <lineage>
        <taxon>Eukaryota</taxon>
        <taxon>Viridiplantae</taxon>
        <taxon>Streptophyta</taxon>
        <taxon>Embryophyta</taxon>
        <taxon>Tracheophyta</taxon>
        <taxon>Spermatophyta</taxon>
        <taxon>Magnoliopsida</taxon>
        <taxon>eudicotyledons</taxon>
        <taxon>Gunneridae</taxon>
        <taxon>Pentapetalae</taxon>
        <taxon>Saxifragales</taxon>
        <taxon>Altingiaceae</taxon>
        <taxon>Liquidambar</taxon>
    </lineage>
</organism>
<dbReference type="PANTHER" id="PTHR47074:SF48">
    <property type="entry name" value="POLYNUCLEOTIDYL TRANSFERASE, RIBONUCLEASE H-LIKE SUPERFAMILY PROTEIN"/>
    <property type="match status" value="1"/>
</dbReference>
<dbReference type="SUPFAM" id="SSF53098">
    <property type="entry name" value="Ribonuclease H-like"/>
    <property type="match status" value="1"/>
</dbReference>
<name>A0AAP0RE51_LIQFO</name>